<dbReference type="OrthoDB" id="9811615at2"/>
<comment type="caution">
    <text evidence="4">The sequence shown here is derived from an EMBL/GenBank/DDBJ whole genome shotgun (WGS) entry which is preliminary data.</text>
</comment>
<dbReference type="AlphaFoldDB" id="A0A833HNA3"/>
<dbReference type="PROSITE" id="PS01031">
    <property type="entry name" value="SHSP"/>
    <property type="match status" value="1"/>
</dbReference>
<proteinExistence type="inferred from homology"/>
<dbReference type="Proteomes" id="UP000465601">
    <property type="component" value="Unassembled WGS sequence"/>
</dbReference>
<dbReference type="Gene3D" id="2.60.40.790">
    <property type="match status" value="1"/>
</dbReference>
<dbReference type="InterPro" id="IPR008978">
    <property type="entry name" value="HSP20-like_chaperone"/>
</dbReference>
<name>A0A833HNA3_9FIRM</name>
<gene>
    <name evidence="4" type="ORF">F8153_09765</name>
</gene>
<evidence type="ECO:0000256" key="1">
    <source>
        <dbReference type="PROSITE-ProRule" id="PRU00285"/>
    </source>
</evidence>
<reference evidence="4 5" key="1">
    <citation type="submission" date="2019-10" db="EMBL/GenBank/DDBJ databases">
        <title>Alkaliphilus serpentinus sp. nov. and Alkaliphilus pronyensis sp. nov., two novel anaerobic alkaliphilic species isolated from the serpentinized-hosted hydrothermal field of the Prony Bay (New Caledonia).</title>
        <authorList>
            <person name="Postec A."/>
        </authorList>
    </citation>
    <scope>NUCLEOTIDE SEQUENCE [LARGE SCALE GENOMIC DNA]</scope>
    <source>
        <strain evidence="4 5">LacT</strain>
    </source>
</reference>
<comment type="similarity">
    <text evidence="1 2">Belongs to the small heat shock protein (HSP20) family.</text>
</comment>
<feature type="domain" description="SHSP" evidence="3">
    <location>
        <begin position="30"/>
        <end position="140"/>
    </location>
</feature>
<sequence length="140" mass="16660">MFRDLVPFNRGRKEMESFFDRFFHNDGFMPVSSGMGMKVDIKENDNEYLVEAEIPGVDKEAIQLDYQNGYLTISVENNEEYNEERENYIRKERRSGRVSRSFYVEDINEEKIEAQYRDGILKITLPKSGEKKKKNRIEIQ</sequence>
<dbReference type="EMBL" id="WBZB01000035">
    <property type="protein sequence ID" value="KAB3529201.1"/>
    <property type="molecule type" value="Genomic_DNA"/>
</dbReference>
<dbReference type="RefSeq" id="WP_151866174.1">
    <property type="nucleotide sequence ID" value="NZ_WBZB01000035.1"/>
</dbReference>
<evidence type="ECO:0000313" key="4">
    <source>
        <dbReference type="EMBL" id="KAB3529201.1"/>
    </source>
</evidence>
<accession>A0A833HNA3</accession>
<keyword evidence="5" id="KW-1185">Reference proteome</keyword>
<dbReference type="InterPro" id="IPR031107">
    <property type="entry name" value="Small_HSP"/>
</dbReference>
<dbReference type="PANTHER" id="PTHR11527">
    <property type="entry name" value="HEAT-SHOCK PROTEIN 20 FAMILY MEMBER"/>
    <property type="match status" value="1"/>
</dbReference>
<dbReference type="Pfam" id="PF00011">
    <property type="entry name" value="HSP20"/>
    <property type="match status" value="1"/>
</dbReference>
<organism evidence="4 5">
    <name type="scientific">Alkaliphilus serpentinus</name>
    <dbReference type="NCBI Taxonomy" id="1482731"/>
    <lineage>
        <taxon>Bacteria</taxon>
        <taxon>Bacillati</taxon>
        <taxon>Bacillota</taxon>
        <taxon>Clostridia</taxon>
        <taxon>Peptostreptococcales</taxon>
        <taxon>Natronincolaceae</taxon>
        <taxon>Alkaliphilus</taxon>
    </lineage>
</organism>
<evidence type="ECO:0000259" key="3">
    <source>
        <dbReference type="PROSITE" id="PS01031"/>
    </source>
</evidence>
<evidence type="ECO:0000313" key="5">
    <source>
        <dbReference type="Proteomes" id="UP000465601"/>
    </source>
</evidence>
<dbReference type="SUPFAM" id="SSF49764">
    <property type="entry name" value="HSP20-like chaperones"/>
    <property type="match status" value="1"/>
</dbReference>
<protein>
    <submittedName>
        <fullName evidence="4">Hsp20/alpha crystallin family protein</fullName>
    </submittedName>
</protein>
<evidence type="ECO:0000256" key="2">
    <source>
        <dbReference type="RuleBase" id="RU003616"/>
    </source>
</evidence>
<dbReference type="CDD" id="cd06471">
    <property type="entry name" value="ACD_LpsHSP_like"/>
    <property type="match status" value="1"/>
</dbReference>
<dbReference type="InterPro" id="IPR002068">
    <property type="entry name" value="A-crystallin/Hsp20_dom"/>
</dbReference>